<dbReference type="RefSeq" id="WP_143081092.1">
    <property type="nucleotide sequence ID" value="NZ_FOBB01000005.1"/>
</dbReference>
<dbReference type="Proteomes" id="UP000198984">
    <property type="component" value="Unassembled WGS sequence"/>
</dbReference>
<protein>
    <submittedName>
        <fullName evidence="1">Uncharacterized protein</fullName>
    </submittedName>
</protein>
<dbReference type="OrthoDB" id="8444443at2"/>
<organism evidence="1 2">
    <name type="scientific">Chitinophaga rupis</name>
    <dbReference type="NCBI Taxonomy" id="573321"/>
    <lineage>
        <taxon>Bacteria</taxon>
        <taxon>Pseudomonadati</taxon>
        <taxon>Bacteroidota</taxon>
        <taxon>Chitinophagia</taxon>
        <taxon>Chitinophagales</taxon>
        <taxon>Chitinophagaceae</taxon>
        <taxon>Chitinophaga</taxon>
    </lineage>
</organism>
<dbReference type="EMBL" id="FOBB01000005">
    <property type="protein sequence ID" value="SEM65745.1"/>
    <property type="molecule type" value="Genomic_DNA"/>
</dbReference>
<accession>A0A1H8A4S9</accession>
<evidence type="ECO:0000313" key="1">
    <source>
        <dbReference type="EMBL" id="SEM65745.1"/>
    </source>
</evidence>
<gene>
    <name evidence="1" type="ORF">SAMN04488505_105320</name>
</gene>
<evidence type="ECO:0000313" key="2">
    <source>
        <dbReference type="Proteomes" id="UP000198984"/>
    </source>
</evidence>
<name>A0A1H8A4S9_9BACT</name>
<reference evidence="1 2" key="1">
    <citation type="submission" date="2016-10" db="EMBL/GenBank/DDBJ databases">
        <authorList>
            <person name="de Groot N.N."/>
        </authorList>
    </citation>
    <scope>NUCLEOTIDE SEQUENCE [LARGE SCALE GENOMIC DNA]</scope>
    <source>
        <strain evidence="1 2">DSM 21039</strain>
    </source>
</reference>
<proteinExistence type="predicted"/>
<sequence length="1862" mass="201187">MTEPQLTSLLEGITGHLHAATPEQEKALQQARRRIAASLVHSDDTGSEQLFANSDLYAREKISAANLDNIAAIAKQASQQQTDDGLRVYVRTVPVRSAQLSGSVPEWAAGAKAVDTMGPFLNNEGREIWIDVYRVVKLITLYMGTQPVLLFSASVGRVVPIGTAASNYTIVAGSMWINARLLSSTAPVDRFVGVKVKGGTLKLSLAPTLQNGKITLNPSTSMDFALQLVQDADDGAAGTSVYGSDARAAKYQLPDAWNFTWNGNTKRISTMTIGSAVCELYGSSLKFDYQPVPNPALIYNDTFHQILVPWKASVAELSITSSKSPFVTFSGTAPVLNSYWSLPAAVLDVNNPLEAEGNGGLLLQCDAGLRAVWTNLQEEDVRLTQPVIAGAPGAIVIIDLLSDITGASQHLDLWKDAQHPRRSSVDLTFTANSPFFYSSNSPQAQEFVSTVCNSDFKTDRPVKVNGEVFDIRSRSSLLMLGASDTRRLIYLYDDNIIADNTIATATAAPVIKPVAIALENAVFTVSPVNACLLFGECNETWQQVTRANFFLAFVLYRYLPTLPDPYVGNLRTWERLFGREAGTRSNLAATPISMLLCAVRYSPIDQETDDVNTGFHFGALPPGDIVNLPGTPAAVPTPAPTPAQNANMLTRSAALSRNARLTVTPRALKSFGAVSTAVKINAASLEKVSAENNAFLEKLTLRPDFTATIPDKQQPALDTTLDGQALQGQIAEANKGYTYGNLWDNAIVGNRLNAEPFALLDVSSNANQLGISVSGQMIIVKTGTVVPGTPGIAGAAVNEAAVVATNTGFPFIVEGMQVKTPGVLVRSFTLPQFAWEPVINLTPPDRDNPLDNTSPKLPMDPEAGFMYFPDDGGPTRIWNNNPKPVALAPIPVVNSLLDEFKNNPQNFTVSAFTLPFGLKAINYVSKHFIEPQKPDMANIRPVFRKQADGTYKLQGGIQLRMTAGTFGKTDPELGNDSPMFPGYVVQLNNLLNVVGQPTVGSNLGHRVTEIFNNEFLTGVLSLSNLIKDSRGVPVSRMDITGYGASMFSNWLSPSAAMAQTSQARFDVMLGRTAHEVIQVRSILYPWGIRVVRTITLFRTGTGYVYRTDSGWKAESDGKFDFSYRYKKKGVDPYTTNPNDFVTEHEPYEFHPGIIKGLFNVRNIKDAPSVAEYTDTNDIPNGADYLNGIKGQIYTNTTGNTLHEPVKCGGVYFDADVEIENVVQGHIEHRVVSKKILGYVQVAPAGKPLTVDQLRELLALQNDSIGGDLDCVVDINNSDQQMRLNRFDVNPSVDAGGNKVFVVAARGNVFLPKDGSWAMITHNAGTGDVTPLPTGTTVPLIRTGKWKKDVVVDPAVVTSQLLRIAHPLEILRAPGSSTINFGYLQSTATQKALFLTPAYGKLQKMLLSKTPPIFADAYRLMTGNGIFPNIGNAIDNFGKAMPMLNGIDSAGNAAVAFVTNALSDGGTQVLELLKVEAEKVGEAVVKQGMNLLQKGIDGLVDKAMNFDIPPFDIPLVDTEALRIYIHYATTKKKTHPQPDSAYGDGKLNFDVDSFASDMGKQWKSRLNNLSMIVDLGDMKKLMTIKGNFDASKNKESGYEGGDSGIGLPVPEIEFSDALQPVIDILEVLAQLSQGNYAEAMKRGLKIAMSNSGEIWEYKFEATKDIPLVRFPPTDELYNSAQTPLKLEASLGIGVYFNAALKVTTDPGQLLPTAGAFLKFHGGLSVMCMSVGVGSIFAQGSVDVKIACDTKVGPNLTLAFAFGVQIVVSLPVVGHASVTFMVGIEMYADKDKVVITAMMLFRGNAELLGGLVCVTISIEAKGIVEKTGDKTETSAQVTFALDISIFLIIDISFSKTWGEDRQIA</sequence>
<keyword evidence="2" id="KW-1185">Reference proteome</keyword>